<dbReference type="SUPFAM" id="SSF53756">
    <property type="entry name" value="UDP-Glycosyltransferase/glycogen phosphorylase"/>
    <property type="match status" value="1"/>
</dbReference>
<keyword evidence="1 5" id="KW-0328">Glycosyltransferase</keyword>
<evidence type="ECO:0000259" key="4">
    <source>
        <dbReference type="Pfam" id="PF13439"/>
    </source>
</evidence>
<dbReference type="RefSeq" id="WP_382378978.1">
    <property type="nucleotide sequence ID" value="NZ_JBHRZI010000036.1"/>
</dbReference>
<name>A0ABV8C650_9PSEU</name>
<accession>A0ABV8C650</accession>
<dbReference type="GO" id="GO:0016757">
    <property type="term" value="F:glycosyltransferase activity"/>
    <property type="evidence" value="ECO:0007669"/>
    <property type="project" value="UniProtKB-KW"/>
</dbReference>
<dbReference type="InterPro" id="IPR001296">
    <property type="entry name" value="Glyco_trans_1"/>
</dbReference>
<protein>
    <submittedName>
        <fullName evidence="5">Glycosyltransferase</fullName>
        <ecNumber evidence="5">2.4.-.-</ecNumber>
    </submittedName>
</protein>
<organism evidence="5 6">
    <name type="scientific">Lentzea rhizosphaerae</name>
    <dbReference type="NCBI Taxonomy" id="2041025"/>
    <lineage>
        <taxon>Bacteria</taxon>
        <taxon>Bacillati</taxon>
        <taxon>Actinomycetota</taxon>
        <taxon>Actinomycetes</taxon>
        <taxon>Pseudonocardiales</taxon>
        <taxon>Pseudonocardiaceae</taxon>
        <taxon>Lentzea</taxon>
    </lineage>
</organism>
<dbReference type="Gene3D" id="3.40.50.2000">
    <property type="entry name" value="Glycogen Phosphorylase B"/>
    <property type="match status" value="2"/>
</dbReference>
<gene>
    <name evidence="5" type="ORF">ACFOWZ_38980</name>
</gene>
<evidence type="ECO:0000259" key="3">
    <source>
        <dbReference type="Pfam" id="PF00534"/>
    </source>
</evidence>
<comment type="caution">
    <text evidence="5">The sequence shown here is derived from an EMBL/GenBank/DDBJ whole genome shotgun (WGS) entry which is preliminary data.</text>
</comment>
<proteinExistence type="predicted"/>
<sequence length="397" mass="42224">MKIAMVSVRDNPLTARRDPDAVGQRLHVAQLSEALARQGHELTIHTRRTDPRLPRHVRVERGIEVVHVPAGPAAVLGQDAVVPHIGEFARNLDACWASEPPDVVHAHHWTSGLAAVLGARRAAIPVVLSYHGIEGGDSAGIERLAGRGAAGVIATSGHEANELARLGVRRSRISIVPWGVDTRMFTLNGPVAPRNGMPRILAVAGLSPRDGVDDLIGALAAVTWTELVVAGSGLPEDLQRLRALAARHGVADRVTFLGRVPHSDVPALIRSADVVACPQWHASFGMVPLEAMACGVPVVVSSGGHTESVVHEVTGLHVPPRKPVLLARALRGVLADDTRRQELGAAGQDRTRVRYAWDRVAFDIARAYERAAGPEVIAAQRAPSCGSPRATPPRRAV</sequence>
<evidence type="ECO:0000313" key="6">
    <source>
        <dbReference type="Proteomes" id="UP001595690"/>
    </source>
</evidence>
<dbReference type="EC" id="2.4.-.-" evidence="5"/>
<dbReference type="EMBL" id="JBHRZI010000036">
    <property type="protein sequence ID" value="MFC3897495.1"/>
    <property type="molecule type" value="Genomic_DNA"/>
</dbReference>
<evidence type="ECO:0000313" key="5">
    <source>
        <dbReference type="EMBL" id="MFC3897495.1"/>
    </source>
</evidence>
<evidence type="ECO:0000256" key="2">
    <source>
        <dbReference type="ARBA" id="ARBA00022679"/>
    </source>
</evidence>
<keyword evidence="6" id="KW-1185">Reference proteome</keyword>
<feature type="domain" description="Glycosyltransferase subfamily 4-like N-terminal" evidence="4">
    <location>
        <begin position="23"/>
        <end position="182"/>
    </location>
</feature>
<dbReference type="PANTHER" id="PTHR12526">
    <property type="entry name" value="GLYCOSYLTRANSFERASE"/>
    <property type="match status" value="1"/>
</dbReference>
<keyword evidence="2 5" id="KW-0808">Transferase</keyword>
<dbReference type="InterPro" id="IPR028098">
    <property type="entry name" value="Glyco_trans_4-like_N"/>
</dbReference>
<evidence type="ECO:0000256" key="1">
    <source>
        <dbReference type="ARBA" id="ARBA00022676"/>
    </source>
</evidence>
<dbReference type="Pfam" id="PF13439">
    <property type="entry name" value="Glyco_transf_4"/>
    <property type="match status" value="1"/>
</dbReference>
<feature type="domain" description="Glycosyl transferase family 1" evidence="3">
    <location>
        <begin position="196"/>
        <end position="349"/>
    </location>
</feature>
<dbReference type="Pfam" id="PF00534">
    <property type="entry name" value="Glycos_transf_1"/>
    <property type="match status" value="1"/>
</dbReference>
<reference evidence="6" key="1">
    <citation type="journal article" date="2019" name="Int. J. Syst. Evol. Microbiol.">
        <title>The Global Catalogue of Microorganisms (GCM) 10K type strain sequencing project: providing services to taxonomists for standard genome sequencing and annotation.</title>
        <authorList>
            <consortium name="The Broad Institute Genomics Platform"/>
            <consortium name="The Broad Institute Genome Sequencing Center for Infectious Disease"/>
            <person name="Wu L."/>
            <person name="Ma J."/>
        </authorList>
    </citation>
    <scope>NUCLEOTIDE SEQUENCE [LARGE SCALE GENOMIC DNA]</scope>
    <source>
        <strain evidence="6">CGMCC 4.7405</strain>
    </source>
</reference>
<dbReference type="Proteomes" id="UP001595690">
    <property type="component" value="Unassembled WGS sequence"/>
</dbReference>
<dbReference type="PANTHER" id="PTHR12526:SF635">
    <property type="entry name" value="GLYCOSYL TRANSFERASE GROUP 1"/>
    <property type="match status" value="1"/>
</dbReference>